<keyword evidence="8" id="KW-0807">Transducer</keyword>
<dbReference type="AlphaFoldDB" id="A0A8S9XMT7"/>
<dbReference type="Pfam" id="PF22572">
    <property type="entry name" value="GPR158_179_EC"/>
    <property type="match status" value="2"/>
</dbReference>
<keyword evidence="3" id="KW-1003">Cell membrane</keyword>
<comment type="subcellular location">
    <subcellularLocation>
        <location evidence="1">Cell membrane</location>
        <topology evidence="1">Multi-pass membrane protein</topology>
    </subcellularLocation>
</comment>
<name>A0A8S9XMT7_APOLU</name>
<comment type="caution">
    <text evidence="12">The sequence shown here is derived from an EMBL/GenBank/DDBJ whole genome shotgun (WGS) entry which is preliminary data.</text>
</comment>
<keyword evidence="5" id="KW-0297">G-protein coupled receptor</keyword>
<feature type="chain" id="PRO_5035792747" description="GPR158/179 extracellular domain-containing protein" evidence="10">
    <location>
        <begin position="19"/>
        <end position="1010"/>
    </location>
</feature>
<keyword evidence="4 10" id="KW-0732">Signal</keyword>
<evidence type="ECO:0000256" key="10">
    <source>
        <dbReference type="SAM" id="SignalP"/>
    </source>
</evidence>
<reference evidence="12" key="1">
    <citation type="journal article" date="2021" name="Mol. Ecol. Resour.">
        <title>Apolygus lucorum genome provides insights into omnivorousness and mesophyll feeding.</title>
        <authorList>
            <person name="Liu Y."/>
            <person name="Liu H."/>
            <person name="Wang H."/>
            <person name="Huang T."/>
            <person name="Liu B."/>
            <person name="Yang B."/>
            <person name="Yin L."/>
            <person name="Li B."/>
            <person name="Zhang Y."/>
            <person name="Zhang S."/>
            <person name="Jiang F."/>
            <person name="Zhang X."/>
            <person name="Ren Y."/>
            <person name="Wang B."/>
            <person name="Wang S."/>
            <person name="Lu Y."/>
            <person name="Wu K."/>
            <person name="Fan W."/>
            <person name="Wang G."/>
        </authorList>
    </citation>
    <scope>NUCLEOTIDE SEQUENCE</scope>
    <source>
        <strain evidence="12">12Hb</strain>
    </source>
</reference>
<evidence type="ECO:0000259" key="11">
    <source>
        <dbReference type="Pfam" id="PF22572"/>
    </source>
</evidence>
<feature type="signal peptide" evidence="10">
    <location>
        <begin position="1"/>
        <end position="18"/>
    </location>
</feature>
<evidence type="ECO:0000256" key="6">
    <source>
        <dbReference type="ARBA" id="ARBA00023170"/>
    </source>
</evidence>
<dbReference type="Proteomes" id="UP000466442">
    <property type="component" value="Linkage Group LG5"/>
</dbReference>
<dbReference type="Gene3D" id="3.30.450.20">
    <property type="entry name" value="PAS domain"/>
    <property type="match status" value="2"/>
</dbReference>
<evidence type="ECO:0000256" key="5">
    <source>
        <dbReference type="ARBA" id="ARBA00023040"/>
    </source>
</evidence>
<evidence type="ECO:0000256" key="8">
    <source>
        <dbReference type="ARBA" id="ARBA00023224"/>
    </source>
</evidence>
<keyword evidence="13" id="KW-1185">Reference proteome</keyword>
<feature type="domain" description="GPR158/179 extracellular" evidence="11">
    <location>
        <begin position="649"/>
        <end position="745"/>
    </location>
</feature>
<proteinExistence type="inferred from homology"/>
<dbReference type="PANTHER" id="PTHR32546:SF25">
    <property type="entry name" value="MIP05539P"/>
    <property type="match status" value="1"/>
</dbReference>
<sequence length="1010" mass="116789">MIKLLFCIWVTYIIGALCQYEWQPKDAFDEIRQKYDKVNKDNCEVQNLYDLFLPEDSVSHLPDLKEININPIFPNRTALLHLQNMALSRAFFYSYILQARFIRPAINDTYDPGMMYYLLSTVADVASNPHINASAIYFAPNSSYSPSYRGFFNKTMPRFAPRTFRADDFNDPIHLERISTMNTFTVKDLGAFSNDSQSNDYTSGFYRINEWYNKWLPDKVVGRHDTKTTYQVEIRYANNTNETFTFHGPPGSDENPGPVQFTRPYFDCNRVNKWLVAAVVPIADIYPRHTQFRHIEYPTYTAVAVLEMDFERIDINQCPKGQGNIGPNHFADTARCKKETTECEPLHGWGFRRGGYQCRCNPGYRLPQVTRRPFLGEVLERATSEQFNDGFDCLKIGWKHKLPILWEKAPPFIRAKYLDRYTEYFNMTNEWKRKNPEANKTNPFVNRFINVHQAIDFLNDVKPSNCHKFKKQELTLHGDVGYGAEEFFKNEAQMAVRLANFISGFLQIVDPKEVYSGKRVADKHLSEDQMMGETIALVMGDSKIWSAATYWGRNKFPNRTLFAPYAYKTNLNTRKFKMEDLARLNKTSEVYTNKQWFQFLKERWSTNTDNLEKFYMKIKIRFNETGEHQKKYEHYPIHYRAANRDHGFWSNPYFDCDGKVKKWLVTYAAPFFGWDSLRVKLEFKGVVAVSMDLMQLDINQCPDKYYVPNVFKGTHKCDKSTSYCVPILGRGFESGGYKCECLQGYEYPFEDLITYYDGQLVEAEFLNLVVDNATRYDMFKCRIAGAAGTQGNPPPDYCAESAQSPIKGKGSRLKSKRYGEVLTVDEVLIRLKDAEEAKSTKTTKRKKSEKKGGKQAKKSCTSVRVEEDSEEEVEQENEIETARQEESDAAELEDFLQDMESEEYEEVAYITPCPTNLIPNNYVLVDIVGGTRKTTHFLYACKVDDIIDDDLEVTGLKSVDGTKTKFVLVENDCFSVGKDQVKAILPNPSVEKEGRKILLKFPGSVNVKEK</sequence>
<evidence type="ECO:0000256" key="7">
    <source>
        <dbReference type="ARBA" id="ARBA00023180"/>
    </source>
</evidence>
<organism evidence="12 13">
    <name type="scientific">Apolygus lucorum</name>
    <name type="common">Small green plant bug</name>
    <name type="synonym">Lygocoris lucorum</name>
    <dbReference type="NCBI Taxonomy" id="248454"/>
    <lineage>
        <taxon>Eukaryota</taxon>
        <taxon>Metazoa</taxon>
        <taxon>Ecdysozoa</taxon>
        <taxon>Arthropoda</taxon>
        <taxon>Hexapoda</taxon>
        <taxon>Insecta</taxon>
        <taxon>Pterygota</taxon>
        <taxon>Neoptera</taxon>
        <taxon>Paraneoptera</taxon>
        <taxon>Hemiptera</taxon>
        <taxon>Heteroptera</taxon>
        <taxon>Panheteroptera</taxon>
        <taxon>Cimicomorpha</taxon>
        <taxon>Miridae</taxon>
        <taxon>Mirini</taxon>
        <taxon>Apolygus</taxon>
    </lineage>
</organism>
<dbReference type="GO" id="GO:0005886">
    <property type="term" value="C:plasma membrane"/>
    <property type="evidence" value="ECO:0007669"/>
    <property type="project" value="UniProtKB-SubCell"/>
</dbReference>
<feature type="compositionally biased region" description="Basic residues" evidence="9">
    <location>
        <begin position="841"/>
        <end position="857"/>
    </location>
</feature>
<protein>
    <recommendedName>
        <fullName evidence="11">GPR158/179 extracellular domain-containing protein</fullName>
    </recommendedName>
</protein>
<dbReference type="GO" id="GO:0004930">
    <property type="term" value="F:G protein-coupled receptor activity"/>
    <property type="evidence" value="ECO:0007669"/>
    <property type="project" value="UniProtKB-KW"/>
</dbReference>
<evidence type="ECO:0000256" key="4">
    <source>
        <dbReference type="ARBA" id="ARBA00022729"/>
    </source>
</evidence>
<dbReference type="OrthoDB" id="9970547at2759"/>
<feature type="region of interest" description="Disordered" evidence="9">
    <location>
        <begin position="838"/>
        <end position="889"/>
    </location>
</feature>
<comment type="similarity">
    <text evidence="2">Belongs to the G-protein coupled receptor 3 family.</text>
</comment>
<keyword evidence="6" id="KW-0675">Receptor</keyword>
<gene>
    <name evidence="12" type="ORF">GE061_013476</name>
</gene>
<evidence type="ECO:0000256" key="2">
    <source>
        <dbReference type="ARBA" id="ARBA00007242"/>
    </source>
</evidence>
<evidence type="ECO:0000313" key="13">
    <source>
        <dbReference type="Proteomes" id="UP000466442"/>
    </source>
</evidence>
<feature type="domain" description="GPR158/179 extracellular" evidence="11">
    <location>
        <begin position="261"/>
        <end position="364"/>
    </location>
</feature>
<dbReference type="InterPro" id="IPR043458">
    <property type="entry name" value="GPR158/179"/>
</dbReference>
<evidence type="ECO:0000313" key="12">
    <source>
        <dbReference type="EMBL" id="KAF6210372.1"/>
    </source>
</evidence>
<dbReference type="PANTHER" id="PTHR32546">
    <property type="entry name" value="G-PROTEIN COUPLED RECEPTOR 158-RELATED"/>
    <property type="match status" value="1"/>
</dbReference>
<dbReference type="EMBL" id="WIXP02000005">
    <property type="protein sequence ID" value="KAF6210372.1"/>
    <property type="molecule type" value="Genomic_DNA"/>
</dbReference>
<keyword evidence="7" id="KW-0325">Glycoprotein</keyword>
<keyword evidence="3" id="KW-0472">Membrane</keyword>
<evidence type="ECO:0000256" key="3">
    <source>
        <dbReference type="ARBA" id="ARBA00022475"/>
    </source>
</evidence>
<evidence type="ECO:0000256" key="1">
    <source>
        <dbReference type="ARBA" id="ARBA00004651"/>
    </source>
</evidence>
<feature type="compositionally biased region" description="Acidic residues" evidence="9">
    <location>
        <begin position="867"/>
        <end position="879"/>
    </location>
</feature>
<evidence type="ECO:0000256" key="9">
    <source>
        <dbReference type="SAM" id="MobiDB-lite"/>
    </source>
</evidence>
<accession>A0A8S9XMT7</accession>
<dbReference type="InterPro" id="IPR054714">
    <property type="entry name" value="GPR158_179_extracellular"/>
</dbReference>